<protein>
    <submittedName>
        <fullName evidence="2">Right handed beta helix region</fullName>
    </submittedName>
</protein>
<dbReference type="AlphaFoldDB" id="A0A1H8W4H7"/>
<dbReference type="PROSITE" id="PS51318">
    <property type="entry name" value="TAT"/>
    <property type="match status" value="1"/>
</dbReference>
<dbReference type="SUPFAM" id="SSF51126">
    <property type="entry name" value="Pectin lyase-like"/>
    <property type="match status" value="1"/>
</dbReference>
<keyword evidence="3" id="KW-1185">Reference proteome</keyword>
<dbReference type="InterPro" id="IPR011050">
    <property type="entry name" value="Pectin_lyase_fold/virulence"/>
</dbReference>
<dbReference type="InterPro" id="IPR006626">
    <property type="entry name" value="PbH1"/>
</dbReference>
<dbReference type="InterPro" id="IPR039448">
    <property type="entry name" value="Beta_helix"/>
</dbReference>
<dbReference type="InterPro" id="IPR006311">
    <property type="entry name" value="TAT_signal"/>
</dbReference>
<dbReference type="InterPro" id="IPR012334">
    <property type="entry name" value="Pectin_lyas_fold"/>
</dbReference>
<feature type="domain" description="Right handed beta helix" evidence="1">
    <location>
        <begin position="235"/>
        <end position="393"/>
    </location>
</feature>
<dbReference type="EMBL" id="FODV01000023">
    <property type="protein sequence ID" value="SEP22552.1"/>
    <property type="molecule type" value="Genomic_DNA"/>
</dbReference>
<evidence type="ECO:0000313" key="3">
    <source>
        <dbReference type="Proteomes" id="UP000199126"/>
    </source>
</evidence>
<reference evidence="3" key="1">
    <citation type="submission" date="2016-10" db="EMBL/GenBank/DDBJ databases">
        <authorList>
            <person name="Varghese N."/>
            <person name="Submissions S."/>
        </authorList>
    </citation>
    <scope>NUCLEOTIDE SEQUENCE [LARGE SCALE GENOMIC DNA]</scope>
    <source>
        <strain evidence="3">CGMCC 1.10121</strain>
    </source>
</reference>
<sequence length="507" mass="54643">MPETSEQTSTRTLGRRSFLGTVGATALGAAVFSERASASYSSYETINIVDAGADNTGGDSITPILDDVLDDNRKIYFPPGEYYIDEGIRFTGFDKLWLIGDDATIVPAPADEFEGEHRIFKLGTHYAPGDWLRIGYFTFDFRAHNTGLRAIQAQVNDCYIHDIDFVGEHDAGTHGPMLVDIVDEDSIGAVDRVRMPDGGAWTKDTEQDGNPDVRWGPTGFIVSPYHSGKLWVRDCVIGGFPDNGLYDSGEDGRVVVRGGRFENSNSANIRLDGHRSTVQDATVVVDHARSRDNNQRGIRLDGGSNCWIENCEIILAEPNGHAITVMPGCTSAKIENTSITLGASDESNDAAIMVSEGCGDVEIEDVHIEMHCPGQAIDIEPGDGDVLVEGCTVTGEASGATGGRNAIRCERDGSRFYSNTVEQPGPSYRRALALVADDCVVSKGSYESTHHPIVDDGNGNVVSKTTARSYDGYDGLKVASGDVDLYWSTVYEGVAGSYDGYGNEFPS</sequence>
<dbReference type="SMART" id="SM00710">
    <property type="entry name" value="PbH1"/>
    <property type="match status" value="6"/>
</dbReference>
<evidence type="ECO:0000313" key="2">
    <source>
        <dbReference type="EMBL" id="SEP22552.1"/>
    </source>
</evidence>
<dbReference type="Pfam" id="PF13229">
    <property type="entry name" value="Beta_helix"/>
    <property type="match status" value="1"/>
</dbReference>
<dbReference type="OrthoDB" id="202667at2157"/>
<evidence type="ECO:0000259" key="1">
    <source>
        <dbReference type="Pfam" id="PF13229"/>
    </source>
</evidence>
<gene>
    <name evidence="2" type="ORF">SAMN04487948_12322</name>
</gene>
<dbReference type="RefSeq" id="WP_089827564.1">
    <property type="nucleotide sequence ID" value="NZ_FODV01000023.1"/>
</dbReference>
<dbReference type="Gene3D" id="2.160.20.10">
    <property type="entry name" value="Single-stranded right-handed beta-helix, Pectin lyase-like"/>
    <property type="match status" value="1"/>
</dbReference>
<organism evidence="2 3">
    <name type="scientific">Halogranum amylolyticum</name>
    <dbReference type="NCBI Taxonomy" id="660520"/>
    <lineage>
        <taxon>Archaea</taxon>
        <taxon>Methanobacteriati</taxon>
        <taxon>Methanobacteriota</taxon>
        <taxon>Stenosarchaea group</taxon>
        <taxon>Halobacteria</taxon>
        <taxon>Halobacteriales</taxon>
        <taxon>Haloferacaceae</taxon>
    </lineage>
</organism>
<dbReference type="Proteomes" id="UP000199126">
    <property type="component" value="Unassembled WGS sequence"/>
</dbReference>
<name>A0A1H8W4H7_9EURY</name>
<proteinExistence type="predicted"/>
<accession>A0A1H8W4H7</accession>